<dbReference type="PROSITE" id="PS50937">
    <property type="entry name" value="HTH_MERR_2"/>
    <property type="match status" value="1"/>
</dbReference>
<evidence type="ECO:0000313" key="7">
    <source>
        <dbReference type="Proteomes" id="UP001521137"/>
    </source>
</evidence>
<keyword evidence="7" id="KW-1185">Reference proteome</keyword>
<keyword evidence="2" id="KW-0238">DNA-binding</keyword>
<sequence length="133" mass="14886">MKISELEKRTGINAHTLRYYEKSGLLKASMRSVNNYRIYSEDDLITALFIKRCKECGFSLAQTAALLAIKHDKSLHVCAEAKSITESKLQEISQQIEQLQQMEGTLTELQAYCCGGQESAEFCTIISTLEAGK</sequence>
<feature type="domain" description="HTH merR-type" evidence="5">
    <location>
        <begin position="1"/>
        <end position="69"/>
    </location>
</feature>
<dbReference type="EMBL" id="JAKGAS010000002">
    <property type="protein sequence ID" value="MCF2947536.1"/>
    <property type="molecule type" value="Genomic_DNA"/>
</dbReference>
<evidence type="ECO:0000256" key="3">
    <source>
        <dbReference type="ARBA" id="ARBA00023163"/>
    </source>
</evidence>
<evidence type="ECO:0000256" key="1">
    <source>
        <dbReference type="ARBA" id="ARBA00023015"/>
    </source>
</evidence>
<dbReference type="SUPFAM" id="SSF46955">
    <property type="entry name" value="Putative DNA-binding domain"/>
    <property type="match status" value="1"/>
</dbReference>
<keyword evidence="3" id="KW-0804">Transcription</keyword>
<gene>
    <name evidence="6" type="ORF">L0668_05410</name>
</gene>
<comment type="caution">
    <text evidence="6">The sequence shown here is derived from an EMBL/GenBank/DDBJ whole genome shotgun (WGS) entry which is preliminary data.</text>
</comment>
<proteinExistence type="predicted"/>
<organism evidence="6 7">
    <name type="scientific">Paraglaciecola algarum</name>
    <dbReference type="NCBI Taxonomy" id="3050085"/>
    <lineage>
        <taxon>Bacteria</taxon>
        <taxon>Pseudomonadati</taxon>
        <taxon>Pseudomonadota</taxon>
        <taxon>Gammaproteobacteria</taxon>
        <taxon>Alteromonadales</taxon>
        <taxon>Alteromonadaceae</taxon>
        <taxon>Paraglaciecola</taxon>
    </lineage>
</organism>
<evidence type="ECO:0000256" key="2">
    <source>
        <dbReference type="ARBA" id="ARBA00023125"/>
    </source>
</evidence>
<accession>A0ABS9D3M7</accession>
<feature type="coiled-coil region" evidence="4">
    <location>
        <begin position="82"/>
        <end position="109"/>
    </location>
</feature>
<dbReference type="InterPro" id="IPR000551">
    <property type="entry name" value="MerR-type_HTH_dom"/>
</dbReference>
<dbReference type="PANTHER" id="PTHR30204">
    <property type="entry name" value="REDOX-CYCLING DRUG-SENSING TRANSCRIPTIONAL ACTIVATOR SOXR"/>
    <property type="match status" value="1"/>
</dbReference>
<dbReference type="CDD" id="cd04770">
    <property type="entry name" value="HTH_HMRTR"/>
    <property type="match status" value="1"/>
</dbReference>
<dbReference type="SMART" id="SM00422">
    <property type="entry name" value="HTH_MERR"/>
    <property type="match status" value="1"/>
</dbReference>
<reference evidence="6 7" key="1">
    <citation type="submission" date="2022-01" db="EMBL/GenBank/DDBJ databases">
        <title>Paraglaciecola sp. G1-23.</title>
        <authorList>
            <person name="Jin M.S."/>
            <person name="Han D.M."/>
            <person name="Kim H.M."/>
            <person name="Jeon C.O."/>
        </authorList>
    </citation>
    <scope>NUCLEOTIDE SEQUENCE [LARGE SCALE GENOMIC DNA]</scope>
    <source>
        <strain evidence="6 7">G1-23</strain>
    </source>
</reference>
<evidence type="ECO:0000313" key="6">
    <source>
        <dbReference type="EMBL" id="MCF2947536.1"/>
    </source>
</evidence>
<protein>
    <submittedName>
        <fullName evidence="6">Heavy metal-responsive transcriptional regulator</fullName>
    </submittedName>
</protein>
<dbReference type="Pfam" id="PF13411">
    <property type="entry name" value="MerR_1"/>
    <property type="match status" value="1"/>
</dbReference>
<evidence type="ECO:0000259" key="5">
    <source>
        <dbReference type="PROSITE" id="PS50937"/>
    </source>
</evidence>
<name>A0ABS9D3M7_9ALTE</name>
<dbReference type="RefSeq" id="WP_235311055.1">
    <property type="nucleotide sequence ID" value="NZ_JAKGAS010000002.1"/>
</dbReference>
<keyword evidence="1" id="KW-0805">Transcription regulation</keyword>
<dbReference type="InterPro" id="IPR009061">
    <property type="entry name" value="DNA-bd_dom_put_sf"/>
</dbReference>
<dbReference type="PRINTS" id="PR00040">
    <property type="entry name" value="HTHMERR"/>
</dbReference>
<evidence type="ECO:0000256" key="4">
    <source>
        <dbReference type="SAM" id="Coils"/>
    </source>
</evidence>
<dbReference type="Proteomes" id="UP001521137">
    <property type="component" value="Unassembled WGS sequence"/>
</dbReference>
<dbReference type="PANTHER" id="PTHR30204:SF94">
    <property type="entry name" value="HEAVY METAL-DEPENDENT TRANSCRIPTIONAL REGULATOR HI_0293-RELATED"/>
    <property type="match status" value="1"/>
</dbReference>
<dbReference type="InterPro" id="IPR047057">
    <property type="entry name" value="MerR_fam"/>
</dbReference>
<dbReference type="Gene3D" id="1.10.1660.10">
    <property type="match status" value="1"/>
</dbReference>
<keyword evidence="4" id="KW-0175">Coiled coil</keyword>